<keyword evidence="3" id="KW-1185">Reference proteome</keyword>
<evidence type="ECO:0000256" key="1">
    <source>
        <dbReference type="SAM" id="Phobius"/>
    </source>
</evidence>
<dbReference type="Proteomes" id="UP000241818">
    <property type="component" value="Unassembled WGS sequence"/>
</dbReference>
<keyword evidence="1" id="KW-0812">Transmembrane</keyword>
<organism evidence="2 3">
    <name type="scientific">Amorphotheca resinae ATCC 22711</name>
    <dbReference type="NCBI Taxonomy" id="857342"/>
    <lineage>
        <taxon>Eukaryota</taxon>
        <taxon>Fungi</taxon>
        <taxon>Dikarya</taxon>
        <taxon>Ascomycota</taxon>
        <taxon>Pezizomycotina</taxon>
        <taxon>Leotiomycetes</taxon>
        <taxon>Helotiales</taxon>
        <taxon>Amorphothecaceae</taxon>
        <taxon>Amorphotheca</taxon>
    </lineage>
</organism>
<dbReference type="AlphaFoldDB" id="A0A2T3B215"/>
<dbReference type="GeneID" id="36573105"/>
<name>A0A2T3B215_AMORE</name>
<feature type="transmembrane region" description="Helical" evidence="1">
    <location>
        <begin position="102"/>
        <end position="123"/>
    </location>
</feature>
<accession>A0A2T3B215</accession>
<evidence type="ECO:0000313" key="2">
    <source>
        <dbReference type="EMBL" id="PSS18602.1"/>
    </source>
</evidence>
<proteinExistence type="predicted"/>
<sequence>MTAPDKAVDSIEQLQAVGSIVFLSYTSGVSALPLFYLFRVVRIAFLAFFIRPVTLSQPFSSFRFSLLYILGAGSHLLQPAPITQRVCFYFLHRTTHHTHFRPPRYTILVICNYIFITGHLYTVSVQLGGAQKIYALLKLTRRIV</sequence>
<keyword evidence="1" id="KW-0472">Membrane</keyword>
<dbReference type="InParanoid" id="A0A2T3B215"/>
<keyword evidence="1" id="KW-1133">Transmembrane helix</keyword>
<dbReference type="RefSeq" id="XP_024720954.1">
    <property type="nucleotide sequence ID" value="XM_024865024.1"/>
</dbReference>
<dbReference type="EMBL" id="KZ679011">
    <property type="protein sequence ID" value="PSS18602.1"/>
    <property type="molecule type" value="Genomic_DNA"/>
</dbReference>
<gene>
    <name evidence="2" type="ORF">M430DRAFT_241685</name>
</gene>
<protein>
    <submittedName>
        <fullName evidence="2">Uncharacterized protein</fullName>
    </submittedName>
</protein>
<evidence type="ECO:0000313" key="3">
    <source>
        <dbReference type="Proteomes" id="UP000241818"/>
    </source>
</evidence>
<reference evidence="2 3" key="1">
    <citation type="journal article" date="2018" name="New Phytol.">
        <title>Comparative genomics and transcriptomics depict ericoid mycorrhizal fungi as versatile saprotrophs and plant mutualists.</title>
        <authorList>
            <person name="Martino E."/>
            <person name="Morin E."/>
            <person name="Grelet G.A."/>
            <person name="Kuo A."/>
            <person name="Kohler A."/>
            <person name="Daghino S."/>
            <person name="Barry K.W."/>
            <person name="Cichocki N."/>
            <person name="Clum A."/>
            <person name="Dockter R.B."/>
            <person name="Hainaut M."/>
            <person name="Kuo R.C."/>
            <person name="LaButti K."/>
            <person name="Lindahl B.D."/>
            <person name="Lindquist E.A."/>
            <person name="Lipzen A."/>
            <person name="Khouja H.R."/>
            <person name="Magnuson J."/>
            <person name="Murat C."/>
            <person name="Ohm R.A."/>
            <person name="Singer S.W."/>
            <person name="Spatafora J.W."/>
            <person name="Wang M."/>
            <person name="Veneault-Fourrey C."/>
            <person name="Henrissat B."/>
            <person name="Grigoriev I.V."/>
            <person name="Martin F.M."/>
            <person name="Perotto S."/>
        </authorList>
    </citation>
    <scope>NUCLEOTIDE SEQUENCE [LARGE SCALE GENOMIC DNA]</scope>
    <source>
        <strain evidence="2 3">ATCC 22711</strain>
    </source>
</reference>